<reference evidence="1" key="1">
    <citation type="submission" date="2021-06" db="EMBL/GenBank/DDBJ databases">
        <title>44 bacteria genomes isolated from Dapeng, Shenzhen.</title>
        <authorList>
            <person name="Zheng W."/>
            <person name="Yu S."/>
            <person name="Huang Y."/>
        </authorList>
    </citation>
    <scope>NUCLEOTIDE SEQUENCE</scope>
    <source>
        <strain evidence="1">DP5N28-2</strain>
    </source>
</reference>
<keyword evidence="2" id="KW-1185">Reference proteome</keyword>
<dbReference type="EMBL" id="JAHVHU010000002">
    <property type="protein sequence ID" value="MBY5956622.1"/>
    <property type="molecule type" value="Genomic_DNA"/>
</dbReference>
<gene>
    <name evidence="1" type="ORF">KUV50_00650</name>
</gene>
<sequence length="700" mass="79687">MAKRTAENDTLVESIFHEHSTESLEERIKLIRILSRSSTLPKVEGILIRSMMSRPDGFYIHAGHSINIGVHLLSNPIAALLCLRYGIEWQIWYQRMSQDQIDVRICDLAACRVTARFYELIPQEDKEAIDQIPADIAEIILRFRSDREDIPHLDPETYETLGILHNQTYMDGPIDEELLEVVRHLAHPTEAMLMLGGDLRLNVDPIQLLNKYGCRPFPRPEALTFASSTATSVSNVAFNRTETKRQYLIESALHKGIRETLQRFASHLKTKLRKALALPESVTLILAPSGTDISLQLAGICQAVYPEQKVHILVASDETGSGVPLALLGRHFSDRTALGFEVTKGDQINGFDQDELIKIPLRNDQGDLRSPADIDEEVIRTVRRVMKENKQPVLHVMDQSKLGYSAPSTGALKDLDQEFGKRLLKIVDNSQLRMDQEDIRAYIKRNYLMTITGSKYFTGPPFSGALIIPKKYATKWAAPDNKLPEGLEEYNCKNECPSSWNIGRNLPKCLNLGLYMRWYSAIVEIQRYFNTPISLRYLGIEMFCNHVAQAIEQAPFLEPLPDTIEPVKAPDEPIDRHMLKNRRTIFPFFIRTPDRVLTLDEVTHLYRLLNQNLSDQMGDAPEEWDRIASQACHIGQPVKAIHKDGTVSGVVRISLGARVISESWKDRDVSIYFQKIEEQMNQVDIIVRKIDYLLSQIIDI</sequence>
<organism evidence="1 2">
    <name type="scientific">Membranihabitans marinus</name>
    <dbReference type="NCBI Taxonomy" id="1227546"/>
    <lineage>
        <taxon>Bacteria</taxon>
        <taxon>Pseudomonadati</taxon>
        <taxon>Bacteroidota</taxon>
        <taxon>Saprospiria</taxon>
        <taxon>Saprospirales</taxon>
        <taxon>Saprospiraceae</taxon>
        <taxon>Membranihabitans</taxon>
    </lineage>
</organism>
<dbReference type="RefSeq" id="WP_222578147.1">
    <property type="nucleotide sequence ID" value="NZ_JAHVHU010000002.1"/>
</dbReference>
<proteinExistence type="predicted"/>
<evidence type="ECO:0000313" key="1">
    <source>
        <dbReference type="EMBL" id="MBY5956622.1"/>
    </source>
</evidence>
<name>A0A953L5I5_9BACT</name>
<dbReference type="Proteomes" id="UP000753961">
    <property type="component" value="Unassembled WGS sequence"/>
</dbReference>
<dbReference type="AlphaFoldDB" id="A0A953L5I5"/>
<comment type="caution">
    <text evidence="1">The sequence shown here is derived from an EMBL/GenBank/DDBJ whole genome shotgun (WGS) entry which is preliminary data.</text>
</comment>
<protein>
    <submittedName>
        <fullName evidence="1">Uncharacterized protein</fullName>
    </submittedName>
</protein>
<accession>A0A953L5I5</accession>
<evidence type="ECO:0000313" key="2">
    <source>
        <dbReference type="Proteomes" id="UP000753961"/>
    </source>
</evidence>